<name>A0ABR0APD2_9CRUS</name>
<evidence type="ECO:0000313" key="2">
    <source>
        <dbReference type="Proteomes" id="UP001234178"/>
    </source>
</evidence>
<sequence length="59" mass="6845">MQSCSRKIMAWVCYHVFHLRSNVPKVIRKESSSLKSFSLSKSLDSLKCHQVMLEFIVNS</sequence>
<gene>
    <name evidence="1" type="ORF">OUZ56_015994</name>
</gene>
<evidence type="ECO:0000313" key="1">
    <source>
        <dbReference type="EMBL" id="KAK4026973.1"/>
    </source>
</evidence>
<dbReference type="EMBL" id="JAOYFB010000038">
    <property type="protein sequence ID" value="KAK4026973.1"/>
    <property type="molecule type" value="Genomic_DNA"/>
</dbReference>
<accession>A0ABR0APD2</accession>
<protein>
    <submittedName>
        <fullName evidence="1">Uncharacterized protein</fullName>
    </submittedName>
</protein>
<organism evidence="1 2">
    <name type="scientific">Daphnia magna</name>
    <dbReference type="NCBI Taxonomy" id="35525"/>
    <lineage>
        <taxon>Eukaryota</taxon>
        <taxon>Metazoa</taxon>
        <taxon>Ecdysozoa</taxon>
        <taxon>Arthropoda</taxon>
        <taxon>Crustacea</taxon>
        <taxon>Branchiopoda</taxon>
        <taxon>Diplostraca</taxon>
        <taxon>Cladocera</taxon>
        <taxon>Anomopoda</taxon>
        <taxon>Daphniidae</taxon>
        <taxon>Daphnia</taxon>
    </lineage>
</organism>
<keyword evidence="2" id="KW-1185">Reference proteome</keyword>
<dbReference type="Proteomes" id="UP001234178">
    <property type="component" value="Unassembled WGS sequence"/>
</dbReference>
<proteinExistence type="predicted"/>
<comment type="caution">
    <text evidence="1">The sequence shown here is derived from an EMBL/GenBank/DDBJ whole genome shotgun (WGS) entry which is preliminary data.</text>
</comment>
<reference evidence="1 2" key="1">
    <citation type="journal article" date="2023" name="Nucleic Acids Res.">
        <title>The hologenome of Daphnia magna reveals possible DNA methylation and microbiome-mediated evolution of the host genome.</title>
        <authorList>
            <person name="Chaturvedi A."/>
            <person name="Li X."/>
            <person name="Dhandapani V."/>
            <person name="Marshall H."/>
            <person name="Kissane S."/>
            <person name="Cuenca-Cambronero M."/>
            <person name="Asole G."/>
            <person name="Calvet F."/>
            <person name="Ruiz-Romero M."/>
            <person name="Marangio P."/>
            <person name="Guigo R."/>
            <person name="Rago D."/>
            <person name="Mirbahai L."/>
            <person name="Eastwood N."/>
            <person name="Colbourne J.K."/>
            <person name="Zhou J."/>
            <person name="Mallon E."/>
            <person name="Orsini L."/>
        </authorList>
    </citation>
    <scope>NUCLEOTIDE SEQUENCE [LARGE SCALE GENOMIC DNA]</scope>
    <source>
        <strain evidence="1">LRV0_1</strain>
    </source>
</reference>